<comment type="similarity">
    <text evidence="1">Belongs to the carbohydrate kinase PfkB family.</text>
</comment>
<dbReference type="GO" id="GO:0008673">
    <property type="term" value="F:2-dehydro-3-deoxygluconokinase activity"/>
    <property type="evidence" value="ECO:0007669"/>
    <property type="project" value="TreeGrafter"/>
</dbReference>
<dbReference type="Proteomes" id="UP000199478">
    <property type="component" value="Unassembled WGS sequence"/>
</dbReference>
<keyword evidence="6" id="KW-1185">Reference proteome</keyword>
<evidence type="ECO:0000256" key="1">
    <source>
        <dbReference type="ARBA" id="ARBA00010688"/>
    </source>
</evidence>
<evidence type="ECO:0000259" key="4">
    <source>
        <dbReference type="Pfam" id="PF00294"/>
    </source>
</evidence>
<dbReference type="STRING" id="390270.SAMN04488005_2814"/>
<dbReference type="GO" id="GO:0019698">
    <property type="term" value="P:D-galacturonate catabolic process"/>
    <property type="evidence" value="ECO:0007669"/>
    <property type="project" value="TreeGrafter"/>
</dbReference>
<dbReference type="PROSITE" id="PS00584">
    <property type="entry name" value="PFKB_KINASES_2"/>
    <property type="match status" value="1"/>
</dbReference>
<dbReference type="SUPFAM" id="SSF53613">
    <property type="entry name" value="Ribokinase-like"/>
    <property type="match status" value="1"/>
</dbReference>
<dbReference type="Pfam" id="PF00294">
    <property type="entry name" value="PfkB"/>
    <property type="match status" value="1"/>
</dbReference>
<proteinExistence type="inferred from homology"/>
<protein>
    <submittedName>
        <fullName evidence="5">2-dehydro-3-deoxygluconokinase</fullName>
    </submittedName>
</protein>
<evidence type="ECO:0000313" key="6">
    <source>
        <dbReference type="Proteomes" id="UP000199478"/>
    </source>
</evidence>
<gene>
    <name evidence="5" type="ORF">SAMN04488005_2814</name>
</gene>
<dbReference type="AlphaFoldDB" id="A0A1I6HKY7"/>
<dbReference type="EMBL" id="FOYP01000002">
    <property type="protein sequence ID" value="SFR55096.1"/>
    <property type="molecule type" value="Genomic_DNA"/>
</dbReference>
<name>A0A1I6HKY7_9RHOB</name>
<dbReference type="CDD" id="cd01166">
    <property type="entry name" value="KdgK"/>
    <property type="match status" value="1"/>
</dbReference>
<organism evidence="5 6">
    <name type="scientific">Yoonia tamlensis</name>
    <dbReference type="NCBI Taxonomy" id="390270"/>
    <lineage>
        <taxon>Bacteria</taxon>
        <taxon>Pseudomonadati</taxon>
        <taxon>Pseudomonadota</taxon>
        <taxon>Alphaproteobacteria</taxon>
        <taxon>Rhodobacterales</taxon>
        <taxon>Paracoccaceae</taxon>
        <taxon>Yoonia</taxon>
    </lineage>
</organism>
<keyword evidence="3 5" id="KW-0418">Kinase</keyword>
<evidence type="ECO:0000256" key="3">
    <source>
        <dbReference type="ARBA" id="ARBA00022777"/>
    </source>
</evidence>
<dbReference type="InterPro" id="IPR050306">
    <property type="entry name" value="PfkB_Carbo_kinase"/>
</dbReference>
<dbReference type="RefSeq" id="WP_242651062.1">
    <property type="nucleotide sequence ID" value="NZ_FOYP01000002.1"/>
</dbReference>
<accession>A0A1I6HKY7</accession>
<evidence type="ECO:0000313" key="5">
    <source>
        <dbReference type="EMBL" id="SFR55096.1"/>
    </source>
</evidence>
<dbReference type="InterPro" id="IPR011611">
    <property type="entry name" value="PfkB_dom"/>
</dbReference>
<sequence length="305" mass="32198">MTTKRPIRKIACIGEVMIELIAHQDGSARVGVAGDTYNTAVYLARALRGSDITVSYVTALGTDPYSDRILTAVQSHGLDTTYIERREGQMPGLYAIDTDATGERSFSYWRSAAAARQLFSPGGTVSFDDLDGFDMVLLTGISMAILPPAVRAALLDWAQRFSAAGGTLVYDSNHRPKLWEDSATARDINTQMWQRVDIALPSADDEQALFGDAGSDAVAARLRGLGVTNGAMKRGEEGPLDLAGAHVFKTPAEPIKVVDTTAAGDSFNAGYLAAIARGQTAPEAMAAGHALAGRVIAAPGAIIPE</sequence>
<dbReference type="InterPro" id="IPR002173">
    <property type="entry name" value="Carboh/pur_kinase_PfkB_CS"/>
</dbReference>
<feature type="domain" description="Carbohydrate kinase PfkB" evidence="4">
    <location>
        <begin position="9"/>
        <end position="304"/>
    </location>
</feature>
<dbReference type="GO" id="GO:0042840">
    <property type="term" value="P:D-glucuronate catabolic process"/>
    <property type="evidence" value="ECO:0007669"/>
    <property type="project" value="TreeGrafter"/>
</dbReference>
<dbReference type="PANTHER" id="PTHR43085:SF15">
    <property type="entry name" value="2-DEHYDRO-3-DEOXYGLUCONOKINASE"/>
    <property type="match status" value="1"/>
</dbReference>
<evidence type="ECO:0000256" key="2">
    <source>
        <dbReference type="ARBA" id="ARBA00022679"/>
    </source>
</evidence>
<dbReference type="GO" id="GO:0006974">
    <property type="term" value="P:DNA damage response"/>
    <property type="evidence" value="ECO:0007669"/>
    <property type="project" value="TreeGrafter"/>
</dbReference>
<reference evidence="6" key="1">
    <citation type="submission" date="2016-10" db="EMBL/GenBank/DDBJ databases">
        <authorList>
            <person name="Varghese N."/>
            <person name="Submissions S."/>
        </authorList>
    </citation>
    <scope>NUCLEOTIDE SEQUENCE [LARGE SCALE GENOMIC DNA]</scope>
    <source>
        <strain evidence="6">DSM 26879</strain>
    </source>
</reference>
<dbReference type="PANTHER" id="PTHR43085">
    <property type="entry name" value="HEXOKINASE FAMILY MEMBER"/>
    <property type="match status" value="1"/>
</dbReference>
<dbReference type="Gene3D" id="3.40.1190.20">
    <property type="match status" value="1"/>
</dbReference>
<dbReference type="GO" id="GO:0005829">
    <property type="term" value="C:cytosol"/>
    <property type="evidence" value="ECO:0007669"/>
    <property type="project" value="TreeGrafter"/>
</dbReference>
<keyword evidence="2" id="KW-0808">Transferase</keyword>
<dbReference type="InterPro" id="IPR029056">
    <property type="entry name" value="Ribokinase-like"/>
</dbReference>